<dbReference type="PANTHER" id="PTHR44177">
    <property type="entry name" value="TETRATRICOPEPTIDE REPEAT PROTEIN 8"/>
    <property type="match status" value="1"/>
</dbReference>
<proteinExistence type="predicted"/>
<dbReference type="InterPro" id="IPR028796">
    <property type="entry name" value="BBS8"/>
</dbReference>
<sequence length="176" mass="19614">MRKKINLSDFSPASPHKYCCKSRNTKITILYQMSRCTIFQLTMEVLRSLRVLAMGAHSPELYNNLGLCCLYAQQLDLIYPCFQRALELAIDPLVKAEIWYNLSYVALTAGDVQLAVQCLNVCLSADASHASALNNLAVLYHKTGKTSLTKAYLTSATTVDPNLPEPQINLEILLND</sequence>
<dbReference type="Pfam" id="PF13181">
    <property type="entry name" value="TPR_8"/>
    <property type="match status" value="2"/>
</dbReference>
<dbReference type="InterPro" id="IPR019734">
    <property type="entry name" value="TPR_rpt"/>
</dbReference>
<name>A0A9P0P8U8_ACAOB</name>
<dbReference type="Proteomes" id="UP001152888">
    <property type="component" value="Unassembled WGS sequence"/>
</dbReference>
<dbReference type="SUPFAM" id="SSF48452">
    <property type="entry name" value="TPR-like"/>
    <property type="match status" value="1"/>
</dbReference>
<dbReference type="GO" id="GO:1905515">
    <property type="term" value="P:non-motile cilium assembly"/>
    <property type="evidence" value="ECO:0007669"/>
    <property type="project" value="InterPro"/>
</dbReference>
<dbReference type="GO" id="GO:0036064">
    <property type="term" value="C:ciliary basal body"/>
    <property type="evidence" value="ECO:0007669"/>
    <property type="project" value="TreeGrafter"/>
</dbReference>
<dbReference type="AlphaFoldDB" id="A0A9P0P8U8"/>
<dbReference type="Gene3D" id="1.25.40.10">
    <property type="entry name" value="Tetratricopeptide repeat domain"/>
    <property type="match status" value="1"/>
</dbReference>
<evidence type="ECO:0000313" key="2">
    <source>
        <dbReference type="Proteomes" id="UP001152888"/>
    </source>
</evidence>
<dbReference type="OrthoDB" id="421121at2759"/>
<dbReference type="EMBL" id="CAKOFQ010006810">
    <property type="protein sequence ID" value="CAH1973494.1"/>
    <property type="molecule type" value="Genomic_DNA"/>
</dbReference>
<organism evidence="1 2">
    <name type="scientific">Acanthoscelides obtectus</name>
    <name type="common">Bean weevil</name>
    <name type="synonym">Bruchus obtectus</name>
    <dbReference type="NCBI Taxonomy" id="200917"/>
    <lineage>
        <taxon>Eukaryota</taxon>
        <taxon>Metazoa</taxon>
        <taxon>Ecdysozoa</taxon>
        <taxon>Arthropoda</taxon>
        <taxon>Hexapoda</taxon>
        <taxon>Insecta</taxon>
        <taxon>Pterygota</taxon>
        <taxon>Neoptera</taxon>
        <taxon>Endopterygota</taxon>
        <taxon>Coleoptera</taxon>
        <taxon>Polyphaga</taxon>
        <taxon>Cucujiformia</taxon>
        <taxon>Chrysomeloidea</taxon>
        <taxon>Chrysomelidae</taxon>
        <taxon>Bruchinae</taxon>
        <taxon>Bruchini</taxon>
        <taxon>Acanthoscelides</taxon>
    </lineage>
</organism>
<dbReference type="PANTHER" id="PTHR44177:SF1">
    <property type="entry name" value="TETRATRICOPEPTIDE REPEAT PROTEIN 8"/>
    <property type="match status" value="1"/>
</dbReference>
<reference evidence="1" key="1">
    <citation type="submission" date="2022-03" db="EMBL/GenBank/DDBJ databases">
        <authorList>
            <person name="Sayadi A."/>
        </authorList>
    </citation>
    <scope>NUCLEOTIDE SEQUENCE</scope>
</reference>
<dbReference type="GO" id="GO:0034464">
    <property type="term" value="C:BBSome"/>
    <property type="evidence" value="ECO:0007669"/>
    <property type="project" value="InterPro"/>
</dbReference>
<protein>
    <submittedName>
        <fullName evidence="1">Uncharacterized protein</fullName>
    </submittedName>
</protein>
<evidence type="ECO:0000313" key="1">
    <source>
        <dbReference type="EMBL" id="CAH1973494.1"/>
    </source>
</evidence>
<dbReference type="SMART" id="SM00028">
    <property type="entry name" value="TPR"/>
    <property type="match status" value="3"/>
</dbReference>
<dbReference type="GO" id="GO:0097730">
    <property type="term" value="C:non-motile cilium"/>
    <property type="evidence" value="ECO:0007669"/>
    <property type="project" value="TreeGrafter"/>
</dbReference>
<gene>
    <name evidence="1" type="ORF">ACAOBT_LOCUS10579</name>
</gene>
<comment type="caution">
    <text evidence="1">The sequence shown here is derived from an EMBL/GenBank/DDBJ whole genome shotgun (WGS) entry which is preliminary data.</text>
</comment>
<dbReference type="InterPro" id="IPR011990">
    <property type="entry name" value="TPR-like_helical_dom_sf"/>
</dbReference>
<keyword evidence="2" id="KW-1185">Reference proteome</keyword>
<accession>A0A9P0P8U8</accession>